<feature type="transmembrane region" description="Helical" evidence="1">
    <location>
        <begin position="669"/>
        <end position="687"/>
    </location>
</feature>
<feature type="transmembrane region" description="Helical" evidence="1">
    <location>
        <begin position="498"/>
        <end position="516"/>
    </location>
</feature>
<dbReference type="SMART" id="SM00703">
    <property type="entry name" value="NRF"/>
    <property type="match status" value="1"/>
</dbReference>
<evidence type="ECO:0000256" key="2">
    <source>
        <dbReference type="SAM" id="SignalP"/>
    </source>
</evidence>
<keyword evidence="2" id="KW-0732">Signal</keyword>
<sequence>MIKKMYSRILLFFFITLIKLGHSNRTESNILRLSRPQKPLPVTNKMSIINSNGSVDFTEAERNEGHDRLISFSKNNPELDWKNYLKIGLKNENDRRDFDLNFMGEKLEMTANSVQWLSDVYDPLRWVTIPGKIVDDCRRDMKIFIKALREGKLWAARMFDASGRYSSQFYFGNGFWLGSSSLCKELNNTLNFTKREESDGDTLPYAVRFHVARLGLHFPSEIQASTRQVFLGLCLPGTCNCTSLSSLLRASADRIEKLGNGTHHSKGPRISVVSVKPVPSSNYSILDDSKIYILGLTGGVILLLMILAIIYENQRTTRECDIESPPQGTISNDRTTYKHQNLGKDRTIPRAQGSTKEGMEKIMEGPLETQDEKLLKNNKGFWAQSLMAFNPITNGTKILSTEVAAKDSLTCIHGLRVFSLGWVVMVHTYLQVFSIAENKTLRTVTERNFMYQTISNATFSVDTFFFISGLLVTILFYRSTGPDEIVEKNFLKLSCKKFMIMLIYRFIRLTPAYLFVLGMNEVTIKYTQARTVFSPAIIDHLTCEKFWWRNALYVNSLYPRTEMCMLWSWYMANDTQFYVLGMLLLLLSIKYLKLIAVTVILLIVSSWLTTFSIAYRNDYVARIQEPFALFDELYDKPWLRAGPYFIGAITGWTLFKTNCDLRMPVWGKIIGWALSGGIMIAVVYGLYPGDLTVTTSSIYAALGHSAWAIAVAFIVVQCCTGSANYVNSLLSLRLIYPLSRLTYCAYLVHPIIMMITSMQMDGPLHLHNGLVLILYFGNLVASYLLSFCVSVTLEAPIVNLLKIGLDSRKRSR</sequence>
<reference evidence="4" key="1">
    <citation type="submission" date="2015-01" db="EMBL/GenBank/DDBJ databases">
        <title>Transcriptome Assembly of Fopius arisanus.</title>
        <authorList>
            <person name="Geib S."/>
        </authorList>
    </citation>
    <scope>NUCLEOTIDE SEQUENCE</scope>
</reference>
<name>A0A0C9R6W5_9HYME</name>
<feature type="domain" description="Nose resistant-to-fluoxetine protein N-terminal" evidence="3">
    <location>
        <begin position="134"/>
        <end position="266"/>
    </location>
</feature>
<dbReference type="InterPro" id="IPR052728">
    <property type="entry name" value="O2_lipid_transport_reg"/>
</dbReference>
<feature type="transmembrane region" description="Helical" evidence="1">
    <location>
        <begin position="594"/>
        <end position="615"/>
    </location>
</feature>
<keyword evidence="1" id="KW-1133">Transmembrane helix</keyword>
<evidence type="ECO:0000256" key="1">
    <source>
        <dbReference type="SAM" id="Phobius"/>
    </source>
</evidence>
<dbReference type="Pfam" id="PF01757">
    <property type="entry name" value="Acyl_transf_3"/>
    <property type="match status" value="1"/>
</dbReference>
<feature type="transmembrane region" description="Helical" evidence="1">
    <location>
        <begin position="456"/>
        <end position="477"/>
    </location>
</feature>
<dbReference type="EMBL" id="GBYB01008542">
    <property type="protein sequence ID" value="JAG78309.1"/>
    <property type="molecule type" value="Transcribed_RNA"/>
</dbReference>
<feature type="transmembrane region" description="Helical" evidence="1">
    <location>
        <begin position="780"/>
        <end position="801"/>
    </location>
</feature>
<dbReference type="Pfam" id="PF20146">
    <property type="entry name" value="NRF"/>
    <property type="match status" value="1"/>
</dbReference>
<proteinExistence type="predicted"/>
<feature type="chain" id="PRO_5002202121" evidence="2">
    <location>
        <begin position="24"/>
        <end position="812"/>
    </location>
</feature>
<feature type="transmembrane region" description="Helical" evidence="1">
    <location>
        <begin position="567"/>
        <end position="587"/>
    </location>
</feature>
<dbReference type="GO" id="GO:0016747">
    <property type="term" value="F:acyltransferase activity, transferring groups other than amino-acyl groups"/>
    <property type="evidence" value="ECO:0007669"/>
    <property type="project" value="InterPro"/>
</dbReference>
<dbReference type="PANTHER" id="PTHR11161:SF69">
    <property type="entry name" value="NOSE RESISTANT TO FLUOXETINE PROTEIN 6-LIKE PROTEIN"/>
    <property type="match status" value="1"/>
</dbReference>
<feature type="transmembrane region" description="Helical" evidence="1">
    <location>
        <begin position="707"/>
        <end position="726"/>
    </location>
</feature>
<keyword evidence="1" id="KW-0812">Transmembrane</keyword>
<feature type="transmembrane region" description="Helical" evidence="1">
    <location>
        <begin position="291"/>
        <end position="311"/>
    </location>
</feature>
<organism evidence="4">
    <name type="scientific">Fopius arisanus</name>
    <dbReference type="NCBI Taxonomy" id="64838"/>
    <lineage>
        <taxon>Eukaryota</taxon>
        <taxon>Metazoa</taxon>
        <taxon>Ecdysozoa</taxon>
        <taxon>Arthropoda</taxon>
        <taxon>Hexapoda</taxon>
        <taxon>Insecta</taxon>
        <taxon>Pterygota</taxon>
        <taxon>Neoptera</taxon>
        <taxon>Endopterygota</taxon>
        <taxon>Hymenoptera</taxon>
        <taxon>Apocrita</taxon>
        <taxon>Ichneumonoidea</taxon>
        <taxon>Braconidae</taxon>
        <taxon>Opiinae</taxon>
        <taxon>Fopius</taxon>
    </lineage>
</organism>
<feature type="transmembrane region" description="Helical" evidence="1">
    <location>
        <begin position="738"/>
        <end position="760"/>
    </location>
</feature>
<dbReference type="AlphaFoldDB" id="A0A0C9R6W5"/>
<dbReference type="InterPro" id="IPR006621">
    <property type="entry name" value="Nose-resist-to-fluoxetine_N"/>
</dbReference>
<protein>
    <submittedName>
        <fullName evidence="4">Nrf-6_18 protein</fullName>
    </submittedName>
</protein>
<dbReference type="InterPro" id="IPR002656">
    <property type="entry name" value="Acyl_transf_3_dom"/>
</dbReference>
<evidence type="ECO:0000259" key="3">
    <source>
        <dbReference type="SMART" id="SM00703"/>
    </source>
</evidence>
<evidence type="ECO:0000313" key="4">
    <source>
        <dbReference type="EMBL" id="JAG78309.1"/>
    </source>
</evidence>
<keyword evidence="1" id="KW-0472">Membrane</keyword>
<dbReference type="PANTHER" id="PTHR11161">
    <property type="entry name" value="O-ACYLTRANSFERASE"/>
    <property type="match status" value="1"/>
</dbReference>
<feature type="signal peptide" evidence="2">
    <location>
        <begin position="1"/>
        <end position="23"/>
    </location>
</feature>
<accession>A0A0C9R6W5</accession>
<gene>
    <name evidence="4" type="primary">nrf-6_18</name>
    <name evidence="4" type="ORF">g.44629</name>
</gene>